<feature type="region of interest" description="Disordered" evidence="1">
    <location>
        <begin position="29"/>
        <end position="55"/>
    </location>
</feature>
<organism evidence="2 3">
    <name type="scientific">Parascaris equorum</name>
    <name type="common">Equine roundworm</name>
    <dbReference type="NCBI Taxonomy" id="6256"/>
    <lineage>
        <taxon>Eukaryota</taxon>
        <taxon>Metazoa</taxon>
        <taxon>Ecdysozoa</taxon>
        <taxon>Nematoda</taxon>
        <taxon>Chromadorea</taxon>
        <taxon>Rhabditida</taxon>
        <taxon>Spirurina</taxon>
        <taxon>Ascaridomorpha</taxon>
        <taxon>Ascaridoidea</taxon>
        <taxon>Ascarididae</taxon>
        <taxon>Parascaris</taxon>
    </lineage>
</organism>
<accession>A0A914S0J1</accession>
<feature type="compositionally biased region" description="Low complexity" evidence="1">
    <location>
        <begin position="36"/>
        <end position="55"/>
    </location>
</feature>
<name>A0A914S0J1_PAREQ</name>
<keyword evidence="2" id="KW-1185">Reference proteome</keyword>
<dbReference type="Proteomes" id="UP000887564">
    <property type="component" value="Unplaced"/>
</dbReference>
<sequence length="84" mass="8664">MTSVNHGDADRVVEEQSFLGGGAARSMYALPSKPSGGATDGSATKGAAGGSALKAPAGQPRAGFSFHPHFVIRIQFIFVLMRES</sequence>
<evidence type="ECO:0000313" key="3">
    <source>
        <dbReference type="WBParaSite" id="PEQ_0000783501-mRNA-1"/>
    </source>
</evidence>
<reference evidence="3" key="1">
    <citation type="submission" date="2022-11" db="UniProtKB">
        <authorList>
            <consortium name="WormBaseParasite"/>
        </authorList>
    </citation>
    <scope>IDENTIFICATION</scope>
</reference>
<proteinExistence type="predicted"/>
<dbReference type="WBParaSite" id="PEQ_0000783501-mRNA-1">
    <property type="protein sequence ID" value="PEQ_0000783501-mRNA-1"/>
    <property type="gene ID" value="PEQ_0000783501"/>
</dbReference>
<dbReference type="AlphaFoldDB" id="A0A914S0J1"/>
<protein>
    <submittedName>
        <fullName evidence="3">Uncharacterized protein</fullName>
    </submittedName>
</protein>
<evidence type="ECO:0000256" key="1">
    <source>
        <dbReference type="SAM" id="MobiDB-lite"/>
    </source>
</evidence>
<evidence type="ECO:0000313" key="2">
    <source>
        <dbReference type="Proteomes" id="UP000887564"/>
    </source>
</evidence>